<proteinExistence type="predicted"/>
<dbReference type="PANTHER" id="PTHR48111">
    <property type="entry name" value="REGULATOR OF RPOS"/>
    <property type="match status" value="1"/>
</dbReference>
<dbReference type="FunFam" id="1.10.10.10:FF:000005">
    <property type="entry name" value="Two-component system response regulator"/>
    <property type="match status" value="1"/>
</dbReference>
<evidence type="ECO:0000256" key="1">
    <source>
        <dbReference type="ARBA" id="ARBA00022553"/>
    </source>
</evidence>
<keyword evidence="4 7" id="KW-0238">DNA-binding</keyword>
<dbReference type="SMART" id="SM00448">
    <property type="entry name" value="REC"/>
    <property type="match status" value="1"/>
</dbReference>
<dbReference type="FunFam" id="3.40.50.2300:FF:000001">
    <property type="entry name" value="DNA-binding response regulator PhoB"/>
    <property type="match status" value="1"/>
</dbReference>
<dbReference type="SUPFAM" id="SSF46894">
    <property type="entry name" value="C-terminal effector domain of the bipartite response regulators"/>
    <property type="match status" value="1"/>
</dbReference>
<keyword evidence="5" id="KW-0804">Transcription</keyword>
<dbReference type="InterPro" id="IPR001867">
    <property type="entry name" value="OmpR/PhoB-type_DNA-bd"/>
</dbReference>
<dbReference type="Gene3D" id="1.10.10.10">
    <property type="entry name" value="Winged helix-like DNA-binding domain superfamily/Winged helix DNA-binding domain"/>
    <property type="match status" value="1"/>
</dbReference>
<evidence type="ECO:0000313" key="10">
    <source>
        <dbReference type="EMBL" id="NMB91343.1"/>
    </source>
</evidence>
<dbReference type="GO" id="GO:0032993">
    <property type="term" value="C:protein-DNA complex"/>
    <property type="evidence" value="ECO:0007669"/>
    <property type="project" value="TreeGrafter"/>
</dbReference>
<evidence type="ECO:0000256" key="6">
    <source>
        <dbReference type="PROSITE-ProRule" id="PRU00169"/>
    </source>
</evidence>
<sequence length="232" mass="26663">MRILVVEDDKKISNALKEGLEFEGFAIDIAETGTYGYDLASTTDYDLVILDLMLPGMDGMEICKKLREENKHTLILMLTAKSEVEDKIAGLNIGADDYLAKPFSFDELLARIRSLLRRSSTFTPDELTCENLKMNTRNFTVSRGNKNINLSKKEFALLEYLMRNKNKVIAKEDIIEHVWNYDADILPNTVEVYIGYLRNKIDKSFKNMKPLLRTLWGFGYKLEEQNAKVSKN</sequence>
<dbReference type="InterPro" id="IPR036388">
    <property type="entry name" value="WH-like_DNA-bd_sf"/>
</dbReference>
<evidence type="ECO:0000256" key="5">
    <source>
        <dbReference type="ARBA" id="ARBA00023163"/>
    </source>
</evidence>
<name>A0A7X9HTF2_UNCKA</name>
<dbReference type="Gene3D" id="6.10.250.690">
    <property type="match status" value="1"/>
</dbReference>
<evidence type="ECO:0000313" key="11">
    <source>
        <dbReference type="Proteomes" id="UP000590542"/>
    </source>
</evidence>
<comment type="caution">
    <text evidence="10">The sequence shown here is derived from an EMBL/GenBank/DDBJ whole genome shotgun (WGS) entry which is preliminary data.</text>
</comment>
<dbReference type="Proteomes" id="UP000590542">
    <property type="component" value="Unassembled WGS sequence"/>
</dbReference>
<protein>
    <submittedName>
        <fullName evidence="10">Response regulator transcription factor</fullName>
    </submittedName>
</protein>
<dbReference type="Gene3D" id="3.40.50.2300">
    <property type="match status" value="1"/>
</dbReference>
<dbReference type="InterPro" id="IPR039420">
    <property type="entry name" value="WalR-like"/>
</dbReference>
<dbReference type="InterPro" id="IPR016032">
    <property type="entry name" value="Sig_transdc_resp-reg_C-effctor"/>
</dbReference>
<keyword evidence="1 6" id="KW-0597">Phosphoprotein</keyword>
<accession>A0A7X9HTF2</accession>
<dbReference type="Pfam" id="PF00486">
    <property type="entry name" value="Trans_reg_C"/>
    <property type="match status" value="1"/>
</dbReference>
<dbReference type="GO" id="GO:0000156">
    <property type="term" value="F:phosphorelay response regulator activity"/>
    <property type="evidence" value="ECO:0007669"/>
    <property type="project" value="TreeGrafter"/>
</dbReference>
<dbReference type="Pfam" id="PF00072">
    <property type="entry name" value="Response_reg"/>
    <property type="match status" value="1"/>
</dbReference>
<reference evidence="10 11" key="1">
    <citation type="journal article" date="2020" name="Biotechnol. Biofuels">
        <title>New insights from the biogas microbiome by comprehensive genome-resolved metagenomics of nearly 1600 species originating from multiple anaerobic digesters.</title>
        <authorList>
            <person name="Campanaro S."/>
            <person name="Treu L."/>
            <person name="Rodriguez-R L.M."/>
            <person name="Kovalovszki A."/>
            <person name="Ziels R.M."/>
            <person name="Maus I."/>
            <person name="Zhu X."/>
            <person name="Kougias P.G."/>
            <person name="Basile A."/>
            <person name="Luo G."/>
            <person name="Schluter A."/>
            <person name="Konstantinidis K.T."/>
            <person name="Angelidaki I."/>
        </authorList>
    </citation>
    <scope>NUCLEOTIDE SEQUENCE [LARGE SCALE GENOMIC DNA]</scope>
    <source>
        <strain evidence="10">AS27yjCOA_202</strain>
    </source>
</reference>
<feature type="DNA-binding region" description="OmpR/PhoB-type" evidence="7">
    <location>
        <begin position="124"/>
        <end position="224"/>
    </location>
</feature>
<dbReference type="InterPro" id="IPR001789">
    <property type="entry name" value="Sig_transdc_resp-reg_receiver"/>
</dbReference>
<feature type="domain" description="OmpR/PhoB-type" evidence="9">
    <location>
        <begin position="124"/>
        <end position="224"/>
    </location>
</feature>
<dbReference type="InterPro" id="IPR011006">
    <property type="entry name" value="CheY-like_superfamily"/>
</dbReference>
<evidence type="ECO:0000259" key="9">
    <source>
        <dbReference type="PROSITE" id="PS51755"/>
    </source>
</evidence>
<feature type="domain" description="Response regulatory" evidence="8">
    <location>
        <begin position="2"/>
        <end position="116"/>
    </location>
</feature>
<dbReference type="PANTHER" id="PTHR48111:SF22">
    <property type="entry name" value="REGULATOR OF RPOS"/>
    <property type="match status" value="1"/>
</dbReference>
<dbReference type="AlphaFoldDB" id="A0A7X9HTF2"/>
<dbReference type="CDD" id="cd00383">
    <property type="entry name" value="trans_reg_C"/>
    <property type="match status" value="1"/>
</dbReference>
<evidence type="ECO:0000259" key="8">
    <source>
        <dbReference type="PROSITE" id="PS50110"/>
    </source>
</evidence>
<dbReference type="GO" id="GO:0000976">
    <property type="term" value="F:transcription cis-regulatory region binding"/>
    <property type="evidence" value="ECO:0007669"/>
    <property type="project" value="TreeGrafter"/>
</dbReference>
<dbReference type="SMART" id="SM00862">
    <property type="entry name" value="Trans_reg_C"/>
    <property type="match status" value="1"/>
</dbReference>
<evidence type="ECO:0000256" key="7">
    <source>
        <dbReference type="PROSITE-ProRule" id="PRU01091"/>
    </source>
</evidence>
<dbReference type="EMBL" id="JAAZNV010000006">
    <property type="protein sequence ID" value="NMB91343.1"/>
    <property type="molecule type" value="Genomic_DNA"/>
</dbReference>
<dbReference type="PROSITE" id="PS51755">
    <property type="entry name" value="OMPR_PHOB"/>
    <property type="match status" value="1"/>
</dbReference>
<evidence type="ECO:0000256" key="2">
    <source>
        <dbReference type="ARBA" id="ARBA00023012"/>
    </source>
</evidence>
<gene>
    <name evidence="10" type="ORF">GYA37_00675</name>
</gene>
<dbReference type="GO" id="GO:0006355">
    <property type="term" value="P:regulation of DNA-templated transcription"/>
    <property type="evidence" value="ECO:0007669"/>
    <property type="project" value="InterPro"/>
</dbReference>
<dbReference type="PROSITE" id="PS50110">
    <property type="entry name" value="RESPONSE_REGULATORY"/>
    <property type="match status" value="1"/>
</dbReference>
<organism evidence="10 11">
    <name type="scientific">candidate division WWE3 bacterium</name>
    <dbReference type="NCBI Taxonomy" id="2053526"/>
    <lineage>
        <taxon>Bacteria</taxon>
        <taxon>Katanobacteria</taxon>
    </lineage>
</organism>
<feature type="modified residue" description="4-aspartylphosphate" evidence="6">
    <location>
        <position position="51"/>
    </location>
</feature>
<keyword evidence="3" id="KW-0805">Transcription regulation</keyword>
<evidence type="ECO:0000256" key="3">
    <source>
        <dbReference type="ARBA" id="ARBA00023015"/>
    </source>
</evidence>
<keyword evidence="2" id="KW-0902">Two-component regulatory system</keyword>
<dbReference type="GO" id="GO:0005829">
    <property type="term" value="C:cytosol"/>
    <property type="evidence" value="ECO:0007669"/>
    <property type="project" value="TreeGrafter"/>
</dbReference>
<evidence type="ECO:0000256" key="4">
    <source>
        <dbReference type="ARBA" id="ARBA00023125"/>
    </source>
</evidence>
<dbReference type="SUPFAM" id="SSF52172">
    <property type="entry name" value="CheY-like"/>
    <property type="match status" value="1"/>
</dbReference>